<protein>
    <submittedName>
        <fullName evidence="4">Uncharacterized protein</fullName>
    </submittedName>
</protein>
<dbReference type="GO" id="GO:0008010">
    <property type="term" value="F:structural constituent of chitin-based larval cuticle"/>
    <property type="evidence" value="ECO:0007669"/>
    <property type="project" value="TreeGrafter"/>
</dbReference>
<keyword evidence="5" id="KW-1185">Reference proteome</keyword>
<dbReference type="Pfam" id="PF00379">
    <property type="entry name" value="Chitin_bind_4"/>
    <property type="match status" value="1"/>
</dbReference>
<feature type="region of interest" description="Disordered" evidence="2">
    <location>
        <begin position="139"/>
        <end position="164"/>
    </location>
</feature>
<proteinExistence type="predicted"/>
<dbReference type="OrthoDB" id="6372059at2759"/>
<feature type="compositionally biased region" description="Basic and acidic residues" evidence="2">
    <location>
        <begin position="147"/>
        <end position="157"/>
    </location>
</feature>
<sequence>MTTSSQIGFVLVTCVLGCALGGHRYHGYQEEEAHHKKPVVPILKSNFDKHHDSWHYSYETGNGIIAHEHGYFKNKGDKKHETLVQQGKVTYHDEHGHPITLTYVADEHGFQAHGDHLPTPPPIPEAILKALQQTHQIEEESQYQQDNKQEYQQEHQNPHLQSQEEAYAHYYQRQEK</sequence>
<keyword evidence="1" id="KW-0193">Cuticle</keyword>
<organism evidence="4 5">
    <name type="scientific">Brassicogethes aeneus</name>
    <name type="common">Rape pollen beetle</name>
    <name type="synonym">Meligethes aeneus</name>
    <dbReference type="NCBI Taxonomy" id="1431903"/>
    <lineage>
        <taxon>Eukaryota</taxon>
        <taxon>Metazoa</taxon>
        <taxon>Ecdysozoa</taxon>
        <taxon>Arthropoda</taxon>
        <taxon>Hexapoda</taxon>
        <taxon>Insecta</taxon>
        <taxon>Pterygota</taxon>
        <taxon>Neoptera</taxon>
        <taxon>Endopterygota</taxon>
        <taxon>Coleoptera</taxon>
        <taxon>Polyphaga</taxon>
        <taxon>Cucujiformia</taxon>
        <taxon>Nitidulidae</taxon>
        <taxon>Meligethinae</taxon>
        <taxon>Brassicogethes</taxon>
    </lineage>
</organism>
<feature type="chain" id="PRO_5040428848" evidence="3">
    <location>
        <begin position="22"/>
        <end position="176"/>
    </location>
</feature>
<dbReference type="Proteomes" id="UP001154078">
    <property type="component" value="Chromosome 5"/>
</dbReference>
<dbReference type="PANTHER" id="PTHR10380">
    <property type="entry name" value="CUTICLE PROTEIN"/>
    <property type="match status" value="1"/>
</dbReference>
<gene>
    <name evidence="4" type="ORF">MELIAE_LOCUS8664</name>
</gene>
<dbReference type="InterPro" id="IPR050468">
    <property type="entry name" value="Cuticle_Struct_Prot"/>
</dbReference>
<reference evidence="4" key="1">
    <citation type="submission" date="2021-12" db="EMBL/GenBank/DDBJ databases">
        <authorList>
            <person name="King R."/>
        </authorList>
    </citation>
    <scope>NUCLEOTIDE SEQUENCE</scope>
</reference>
<dbReference type="InterPro" id="IPR000618">
    <property type="entry name" value="Insect_cuticle"/>
</dbReference>
<dbReference type="EMBL" id="OV121136">
    <property type="protein sequence ID" value="CAH0558122.1"/>
    <property type="molecule type" value="Genomic_DNA"/>
</dbReference>
<dbReference type="PROSITE" id="PS51155">
    <property type="entry name" value="CHIT_BIND_RR_2"/>
    <property type="match status" value="1"/>
</dbReference>
<evidence type="ECO:0000256" key="3">
    <source>
        <dbReference type="SAM" id="SignalP"/>
    </source>
</evidence>
<dbReference type="AlphaFoldDB" id="A0A9P0BB99"/>
<feature type="signal peptide" evidence="3">
    <location>
        <begin position="1"/>
        <end position="21"/>
    </location>
</feature>
<dbReference type="GO" id="GO:0062129">
    <property type="term" value="C:chitin-based extracellular matrix"/>
    <property type="evidence" value="ECO:0007669"/>
    <property type="project" value="TreeGrafter"/>
</dbReference>
<evidence type="ECO:0000256" key="2">
    <source>
        <dbReference type="SAM" id="MobiDB-lite"/>
    </source>
</evidence>
<evidence type="ECO:0000313" key="5">
    <source>
        <dbReference type="Proteomes" id="UP001154078"/>
    </source>
</evidence>
<evidence type="ECO:0000256" key="1">
    <source>
        <dbReference type="PROSITE-ProRule" id="PRU00497"/>
    </source>
</evidence>
<dbReference type="PANTHER" id="PTHR10380:SF241">
    <property type="entry name" value="CUTICULAR PROTEIN 47EG-RELATED"/>
    <property type="match status" value="1"/>
</dbReference>
<accession>A0A9P0BB99</accession>
<evidence type="ECO:0000313" key="4">
    <source>
        <dbReference type="EMBL" id="CAH0558122.1"/>
    </source>
</evidence>
<name>A0A9P0BB99_BRAAE</name>
<keyword evidence="3" id="KW-0732">Signal</keyword>